<dbReference type="GO" id="GO:0071966">
    <property type="term" value="P:fungal-type cell wall polysaccharide metabolic process"/>
    <property type="evidence" value="ECO:0007669"/>
    <property type="project" value="TreeGrafter"/>
</dbReference>
<keyword evidence="3" id="KW-0378">Hydrolase</keyword>
<dbReference type="Pfam" id="PF11790">
    <property type="entry name" value="Glyco_hydro_cc"/>
    <property type="match status" value="1"/>
</dbReference>
<dbReference type="GO" id="GO:0016787">
    <property type="term" value="F:hydrolase activity"/>
    <property type="evidence" value="ECO:0007669"/>
    <property type="project" value="UniProtKB-KW"/>
</dbReference>
<evidence type="ECO:0000313" key="4">
    <source>
        <dbReference type="Proteomes" id="UP000799757"/>
    </source>
</evidence>
<dbReference type="AlphaFoldDB" id="A0A6A6WZB8"/>
<dbReference type="GO" id="GO:0009277">
    <property type="term" value="C:fungal-type cell wall"/>
    <property type="evidence" value="ECO:0007669"/>
    <property type="project" value="TreeGrafter"/>
</dbReference>
<evidence type="ECO:0000259" key="2">
    <source>
        <dbReference type="Pfam" id="PF11790"/>
    </source>
</evidence>
<dbReference type="Gene3D" id="3.20.20.80">
    <property type="entry name" value="Glycosidases"/>
    <property type="match status" value="1"/>
</dbReference>
<organism evidence="3 4">
    <name type="scientific">Melanomma pulvis-pyrius CBS 109.77</name>
    <dbReference type="NCBI Taxonomy" id="1314802"/>
    <lineage>
        <taxon>Eukaryota</taxon>
        <taxon>Fungi</taxon>
        <taxon>Dikarya</taxon>
        <taxon>Ascomycota</taxon>
        <taxon>Pezizomycotina</taxon>
        <taxon>Dothideomycetes</taxon>
        <taxon>Pleosporomycetidae</taxon>
        <taxon>Pleosporales</taxon>
        <taxon>Melanommataceae</taxon>
        <taxon>Melanomma</taxon>
    </lineage>
</organism>
<reference evidence="3" key="1">
    <citation type="journal article" date="2020" name="Stud. Mycol.">
        <title>101 Dothideomycetes genomes: a test case for predicting lifestyles and emergence of pathogens.</title>
        <authorList>
            <person name="Haridas S."/>
            <person name="Albert R."/>
            <person name="Binder M."/>
            <person name="Bloem J."/>
            <person name="Labutti K."/>
            <person name="Salamov A."/>
            <person name="Andreopoulos B."/>
            <person name="Baker S."/>
            <person name="Barry K."/>
            <person name="Bills G."/>
            <person name="Bluhm B."/>
            <person name="Cannon C."/>
            <person name="Castanera R."/>
            <person name="Culley D."/>
            <person name="Daum C."/>
            <person name="Ezra D."/>
            <person name="Gonzalez J."/>
            <person name="Henrissat B."/>
            <person name="Kuo A."/>
            <person name="Liang C."/>
            <person name="Lipzen A."/>
            <person name="Lutzoni F."/>
            <person name="Magnuson J."/>
            <person name="Mondo S."/>
            <person name="Nolan M."/>
            <person name="Ohm R."/>
            <person name="Pangilinan J."/>
            <person name="Park H.-J."/>
            <person name="Ramirez L."/>
            <person name="Alfaro M."/>
            <person name="Sun H."/>
            <person name="Tritt A."/>
            <person name="Yoshinaga Y."/>
            <person name="Zwiers L.-H."/>
            <person name="Turgeon B."/>
            <person name="Goodwin S."/>
            <person name="Spatafora J."/>
            <person name="Crous P."/>
            <person name="Grigoriev I."/>
        </authorList>
    </citation>
    <scope>NUCLEOTIDE SEQUENCE</scope>
    <source>
        <strain evidence="3">CBS 109.77</strain>
    </source>
</reference>
<feature type="signal peptide" evidence="1">
    <location>
        <begin position="1"/>
        <end position="19"/>
    </location>
</feature>
<evidence type="ECO:0000313" key="3">
    <source>
        <dbReference type="EMBL" id="KAF2789442.1"/>
    </source>
</evidence>
<dbReference type="PANTHER" id="PTHR34154">
    <property type="entry name" value="ALKALI-SENSITIVE LINKAGE PROTEIN 1"/>
    <property type="match status" value="1"/>
</dbReference>
<dbReference type="InterPro" id="IPR053183">
    <property type="entry name" value="ASL1"/>
</dbReference>
<dbReference type="Proteomes" id="UP000799757">
    <property type="component" value="Unassembled WGS sequence"/>
</dbReference>
<sequence>MHASIYIFLAPTLLHLTRAQNPKRGIAYLGDTHKSDNSLLLRDVSPLSWYYTWSLYPATAQIPASELEFTPLIHGIDGAEDSATKNALNGLPASSQHLLTFNEPDGTTDSGGSSISPEDAAKAYIEHIAPYRSGNSRNWNISHPSVTGSPRGLEWLQDFNTSCYEIDEKNGCPTDFIAAHWYGAFDGLKGWLSSLDDFYNGNRSDDEPKLKIWVTEMALPKADAEATVGMMNETLPYLDGLDYVERYAWFGAFRANDANEWTGDGVALFGDDGALTDLGALYLNGKKGEKGQGEEGAASGLHANCGLVLSLLVGAVLVNYW</sequence>
<feature type="chain" id="PRO_5025616254" evidence="1">
    <location>
        <begin position="20"/>
        <end position="321"/>
    </location>
</feature>
<evidence type="ECO:0000256" key="1">
    <source>
        <dbReference type="SAM" id="SignalP"/>
    </source>
</evidence>
<dbReference type="InterPro" id="IPR024655">
    <property type="entry name" value="Asl1_glyco_hydro_catalytic"/>
</dbReference>
<name>A0A6A6WZB8_9PLEO</name>
<dbReference type="EMBL" id="MU002137">
    <property type="protein sequence ID" value="KAF2789442.1"/>
    <property type="molecule type" value="Genomic_DNA"/>
</dbReference>
<dbReference type="SUPFAM" id="SSF51445">
    <property type="entry name" value="(Trans)glycosidases"/>
    <property type="match status" value="1"/>
</dbReference>
<dbReference type="OrthoDB" id="5959761at2759"/>
<dbReference type="PANTHER" id="PTHR34154:SF3">
    <property type="entry name" value="ALKALI-SENSITIVE LINKAGE PROTEIN 1"/>
    <property type="match status" value="1"/>
</dbReference>
<protein>
    <submittedName>
        <fullName evidence="3">Glycoside hydrolase family 128 protein</fullName>
    </submittedName>
</protein>
<feature type="domain" description="Asl1-like glycosyl hydrolase catalytic" evidence="2">
    <location>
        <begin position="26"/>
        <end position="282"/>
    </location>
</feature>
<proteinExistence type="predicted"/>
<keyword evidence="1" id="KW-0732">Signal</keyword>
<dbReference type="InterPro" id="IPR017853">
    <property type="entry name" value="GH"/>
</dbReference>
<keyword evidence="4" id="KW-1185">Reference proteome</keyword>
<gene>
    <name evidence="3" type="ORF">K505DRAFT_328241</name>
</gene>
<accession>A0A6A6WZB8</accession>